<evidence type="ECO:0000313" key="7">
    <source>
        <dbReference type="EMBL" id="EPT02718.1"/>
    </source>
</evidence>
<keyword evidence="4" id="KW-1133">Transmembrane helix</keyword>
<dbReference type="PRINTS" id="PR00792">
    <property type="entry name" value="PEPSIN"/>
</dbReference>
<dbReference type="PANTHER" id="PTHR47966:SF51">
    <property type="entry name" value="BETA-SITE APP-CLEAVING ENZYME, ISOFORM A-RELATED"/>
    <property type="match status" value="1"/>
</dbReference>
<dbReference type="Pfam" id="PF00026">
    <property type="entry name" value="Asp"/>
    <property type="match status" value="1"/>
</dbReference>
<dbReference type="PANTHER" id="PTHR47966">
    <property type="entry name" value="BETA-SITE APP-CLEAVING ENZYME, ISOFORM A-RELATED"/>
    <property type="match status" value="1"/>
</dbReference>
<name>S8EDX6_FOMSC</name>
<keyword evidence="3" id="KW-0645">Protease</keyword>
<evidence type="ECO:0000256" key="1">
    <source>
        <dbReference type="ARBA" id="ARBA00007447"/>
    </source>
</evidence>
<dbReference type="InterPro" id="IPR001969">
    <property type="entry name" value="Aspartic_peptidase_AS"/>
</dbReference>
<keyword evidence="3" id="KW-0378">Hydrolase</keyword>
<feature type="domain" description="Peptidase A1" evidence="6">
    <location>
        <begin position="72"/>
        <end position="396"/>
    </location>
</feature>
<evidence type="ECO:0000313" key="8">
    <source>
        <dbReference type="Proteomes" id="UP000015241"/>
    </source>
</evidence>
<evidence type="ECO:0000256" key="4">
    <source>
        <dbReference type="SAM" id="Phobius"/>
    </source>
</evidence>
<dbReference type="HOGENOM" id="CLU_013253_8_1_1"/>
<feature type="signal peptide" evidence="5">
    <location>
        <begin position="1"/>
        <end position="19"/>
    </location>
</feature>
<evidence type="ECO:0000259" key="6">
    <source>
        <dbReference type="PROSITE" id="PS51767"/>
    </source>
</evidence>
<feature type="chain" id="PRO_5004550457" description="Peptidase A1 domain-containing protein" evidence="5">
    <location>
        <begin position="20"/>
        <end position="579"/>
    </location>
</feature>
<keyword evidence="4" id="KW-0472">Membrane</keyword>
<reference evidence="7 8" key="1">
    <citation type="journal article" date="2012" name="Science">
        <title>The Paleozoic origin of enzymatic lignin decomposition reconstructed from 31 fungal genomes.</title>
        <authorList>
            <person name="Floudas D."/>
            <person name="Binder M."/>
            <person name="Riley R."/>
            <person name="Barry K."/>
            <person name="Blanchette R.A."/>
            <person name="Henrissat B."/>
            <person name="Martinez A.T."/>
            <person name="Otillar R."/>
            <person name="Spatafora J.W."/>
            <person name="Yadav J.S."/>
            <person name="Aerts A."/>
            <person name="Benoit I."/>
            <person name="Boyd A."/>
            <person name="Carlson A."/>
            <person name="Copeland A."/>
            <person name="Coutinho P.M."/>
            <person name="de Vries R.P."/>
            <person name="Ferreira P."/>
            <person name="Findley K."/>
            <person name="Foster B."/>
            <person name="Gaskell J."/>
            <person name="Glotzer D."/>
            <person name="Gorecki P."/>
            <person name="Heitman J."/>
            <person name="Hesse C."/>
            <person name="Hori C."/>
            <person name="Igarashi K."/>
            <person name="Jurgens J.A."/>
            <person name="Kallen N."/>
            <person name="Kersten P."/>
            <person name="Kohler A."/>
            <person name="Kuees U."/>
            <person name="Kumar T.K.A."/>
            <person name="Kuo A."/>
            <person name="LaButti K."/>
            <person name="Larrondo L.F."/>
            <person name="Lindquist E."/>
            <person name="Ling A."/>
            <person name="Lombard V."/>
            <person name="Lucas S."/>
            <person name="Lundell T."/>
            <person name="Martin R."/>
            <person name="McLaughlin D.J."/>
            <person name="Morgenstern I."/>
            <person name="Morin E."/>
            <person name="Murat C."/>
            <person name="Nagy L.G."/>
            <person name="Nolan M."/>
            <person name="Ohm R.A."/>
            <person name="Patyshakuliyeva A."/>
            <person name="Rokas A."/>
            <person name="Ruiz-Duenas F.J."/>
            <person name="Sabat G."/>
            <person name="Salamov A."/>
            <person name="Samejima M."/>
            <person name="Schmutz J."/>
            <person name="Slot J.C."/>
            <person name="St John F."/>
            <person name="Stenlid J."/>
            <person name="Sun H."/>
            <person name="Sun S."/>
            <person name="Syed K."/>
            <person name="Tsang A."/>
            <person name="Wiebenga A."/>
            <person name="Young D."/>
            <person name="Pisabarro A."/>
            <person name="Eastwood D.C."/>
            <person name="Martin F."/>
            <person name="Cullen D."/>
            <person name="Grigoriev I.V."/>
            <person name="Hibbett D.S."/>
        </authorList>
    </citation>
    <scope>NUCLEOTIDE SEQUENCE</scope>
    <source>
        <strain evidence="8">FP-58527</strain>
    </source>
</reference>
<gene>
    <name evidence="7" type="ORF">FOMPIDRAFT_1029041</name>
</gene>
<keyword evidence="8" id="KW-1185">Reference proteome</keyword>
<dbReference type="Proteomes" id="UP000015241">
    <property type="component" value="Unassembled WGS sequence"/>
</dbReference>
<dbReference type="InterPro" id="IPR021109">
    <property type="entry name" value="Peptidase_aspartic_dom_sf"/>
</dbReference>
<dbReference type="CDD" id="cd05471">
    <property type="entry name" value="pepsin_like"/>
    <property type="match status" value="1"/>
</dbReference>
<proteinExistence type="inferred from homology"/>
<organism evidence="7 8">
    <name type="scientific">Fomitopsis schrenkii</name>
    <name type="common">Brown rot fungus</name>
    <dbReference type="NCBI Taxonomy" id="2126942"/>
    <lineage>
        <taxon>Eukaryota</taxon>
        <taxon>Fungi</taxon>
        <taxon>Dikarya</taxon>
        <taxon>Basidiomycota</taxon>
        <taxon>Agaricomycotina</taxon>
        <taxon>Agaricomycetes</taxon>
        <taxon>Polyporales</taxon>
        <taxon>Fomitopsis</taxon>
    </lineage>
</organism>
<dbReference type="PROSITE" id="PS51767">
    <property type="entry name" value="PEPTIDASE_A1"/>
    <property type="match status" value="1"/>
</dbReference>
<dbReference type="PROSITE" id="PS00141">
    <property type="entry name" value="ASP_PROTEASE"/>
    <property type="match status" value="1"/>
</dbReference>
<keyword evidence="2 3" id="KW-0064">Aspartyl protease</keyword>
<sequence>MRFYDLSLWLVLSVPLSHAITVPFTRHRHSEADARLTRRSGRSAYSHPLVNAATDSDDSDASGLTTVHDLLYLANVTIAGTVYPLQIDTGSSDLWVKGASFPLSNTAITSQAYNITYGIGWAYGNVSYATVEFAGVEVEKQAFMDIKVANNPALSYGADGILGLGFDSLSTIDALVNMTGSSAGRTFLDNAFAKNKSEPNFISFTLEDTSNDYDSVQGYFSIGEYNPDYKAVANSDNIWTWPEANPTRWGVLLDSLLLPGSAVSLTSNVPGVPSGTAVVVLDSGTSYSYVPTDVAKSIYGQVSGASFDDDLGQWVVPCDAEVDIALQFGQSVYPVSPLDITPKDSSNASRCAGTIMPQDGIGGTEFDWLIGDNILRSVYALYDFGDYDSSGKLGNPYIKLLSLIDPDQASIDFHKTRGGSPQNVTYNSANVTGNAAGGSTSVTISDHLADNLNTVANFLPAILALMALNTLLLFGLIGGGIWWVLRKRGRSRARKHPGRSEPMPMNTMSTVGLMSNRDSHAYQPVSMALTDDMPFTPPTPAFTQPGFGDGPISPAPPATSHLRASVVSTNTIERPKSVA</sequence>
<dbReference type="InParanoid" id="S8EDX6"/>
<dbReference type="eggNOG" id="KOG1339">
    <property type="taxonomic scope" value="Eukaryota"/>
</dbReference>
<dbReference type="InterPro" id="IPR001461">
    <property type="entry name" value="Aspartic_peptidase_A1"/>
</dbReference>
<accession>S8EDX6</accession>
<feature type="transmembrane region" description="Helical" evidence="4">
    <location>
        <begin position="458"/>
        <end position="485"/>
    </location>
</feature>
<dbReference type="EMBL" id="KE504133">
    <property type="protein sequence ID" value="EPT02718.1"/>
    <property type="molecule type" value="Genomic_DNA"/>
</dbReference>
<dbReference type="AlphaFoldDB" id="S8EDX6"/>
<dbReference type="STRING" id="743788.S8EDX6"/>
<dbReference type="GO" id="GO:0006508">
    <property type="term" value="P:proteolysis"/>
    <property type="evidence" value="ECO:0007669"/>
    <property type="project" value="UniProtKB-KW"/>
</dbReference>
<dbReference type="InterPro" id="IPR034164">
    <property type="entry name" value="Pepsin-like_dom"/>
</dbReference>
<dbReference type="GO" id="GO:0004190">
    <property type="term" value="F:aspartic-type endopeptidase activity"/>
    <property type="evidence" value="ECO:0007669"/>
    <property type="project" value="UniProtKB-KW"/>
</dbReference>
<evidence type="ECO:0000256" key="2">
    <source>
        <dbReference type="ARBA" id="ARBA00022750"/>
    </source>
</evidence>
<dbReference type="Gene3D" id="2.40.70.10">
    <property type="entry name" value="Acid Proteases"/>
    <property type="match status" value="2"/>
</dbReference>
<keyword evidence="5" id="KW-0732">Signal</keyword>
<protein>
    <recommendedName>
        <fullName evidence="6">Peptidase A1 domain-containing protein</fullName>
    </recommendedName>
</protein>
<evidence type="ECO:0000256" key="3">
    <source>
        <dbReference type="RuleBase" id="RU000454"/>
    </source>
</evidence>
<dbReference type="SUPFAM" id="SSF50630">
    <property type="entry name" value="Acid proteases"/>
    <property type="match status" value="1"/>
</dbReference>
<dbReference type="InterPro" id="IPR033121">
    <property type="entry name" value="PEPTIDASE_A1"/>
</dbReference>
<dbReference type="OrthoDB" id="2747330at2759"/>
<comment type="similarity">
    <text evidence="1 3">Belongs to the peptidase A1 family.</text>
</comment>
<evidence type="ECO:0000256" key="5">
    <source>
        <dbReference type="SAM" id="SignalP"/>
    </source>
</evidence>
<keyword evidence="4" id="KW-0812">Transmembrane</keyword>